<evidence type="ECO:0000313" key="5">
    <source>
        <dbReference type="Proteomes" id="UP000318943"/>
    </source>
</evidence>
<proteinExistence type="predicted"/>
<dbReference type="RefSeq" id="WP_144196024.1">
    <property type="nucleotide sequence ID" value="NZ_CAJPVH010000007.1"/>
</dbReference>
<feature type="region of interest" description="Disordered" evidence="1">
    <location>
        <begin position="45"/>
        <end position="106"/>
    </location>
</feature>
<dbReference type="Proteomes" id="UP000318943">
    <property type="component" value="Unassembled WGS sequence"/>
</dbReference>
<evidence type="ECO:0000313" key="3">
    <source>
        <dbReference type="EMBL" id="TSP14676.1"/>
    </source>
</evidence>
<dbReference type="PROSITE" id="PS51257">
    <property type="entry name" value="PROKAR_LIPOPROTEIN"/>
    <property type="match status" value="1"/>
</dbReference>
<accession>A0AAE9L358</accession>
<evidence type="ECO:0000256" key="1">
    <source>
        <dbReference type="SAM" id="MobiDB-lite"/>
    </source>
</evidence>
<evidence type="ECO:0000313" key="6">
    <source>
        <dbReference type="Proteomes" id="UP001056132"/>
    </source>
</evidence>
<evidence type="ECO:0000313" key="4">
    <source>
        <dbReference type="EMBL" id="URF05246.1"/>
    </source>
</evidence>
<dbReference type="EMBL" id="VCIZ01000001">
    <property type="protein sequence ID" value="TSP14676.1"/>
    <property type="molecule type" value="Genomic_DNA"/>
</dbReference>
<dbReference type="AlphaFoldDB" id="A0AAE9L358"/>
<dbReference type="InterPro" id="IPR010653">
    <property type="entry name" value="NlpB/DapX"/>
</dbReference>
<organism evidence="4 6">
    <name type="scientific">Cupriavidus campinensis</name>
    <dbReference type="NCBI Taxonomy" id="151783"/>
    <lineage>
        <taxon>Bacteria</taxon>
        <taxon>Pseudomonadati</taxon>
        <taxon>Pseudomonadota</taxon>
        <taxon>Betaproteobacteria</taxon>
        <taxon>Burkholderiales</taxon>
        <taxon>Burkholderiaceae</taxon>
        <taxon>Cupriavidus</taxon>
    </lineage>
</organism>
<dbReference type="Pfam" id="PF06804">
    <property type="entry name" value="Lipoprotein_18"/>
    <property type="match status" value="2"/>
</dbReference>
<dbReference type="InterPro" id="IPR042268">
    <property type="entry name" value="BamC_C"/>
</dbReference>
<name>A0AAE9L358_9BURK</name>
<feature type="chain" id="PRO_5042200325" evidence="2">
    <location>
        <begin position="38"/>
        <end position="425"/>
    </location>
</feature>
<dbReference type="Proteomes" id="UP001056132">
    <property type="component" value="Chromosome 1"/>
</dbReference>
<feature type="signal peptide" evidence="2">
    <location>
        <begin position="1"/>
        <end position="37"/>
    </location>
</feature>
<keyword evidence="5" id="KW-1185">Reference proteome</keyword>
<sequence>MKQKLNRRGATQVRRAAMVAPVLALTLIAGCSSINEAMQPDKIDYKSQGKKTASLDIPPDLTKLDGERRYTVPDASGTSTLSNYTQANAGRAREASPTDNVLPGAQGVRMERDGNQRWLVISNGMRADQLWQTLRGFWQESGFLLVQDSPETGIMETDWAENRAKIPQDIIRNTIGKVFDGLYSTSERDKFRTRVERSQNGQLEVFISHRGAQEQLTGVDKTSTVWTPRPADPELEAEFLSRLAQRLGVQKEQADRMAKNPTPAGIGTNDAAATTAGAAAPAVGTAAATGIGAAAATGAPSADSSKSFLSQVNGAPALQLPEPFDRAWRSVGLSLDRVNFTVEDRDRAQGLYYVRYVDPRTSVDDRGFFSKLFTKPNDGKTAKKYRVALKGNGTGTTVTILNDAGQPENTEIGKKILSLLDEQLH</sequence>
<dbReference type="Gene3D" id="3.30.310.170">
    <property type="entry name" value="Outer membrane protein assembly factor BamC"/>
    <property type="match status" value="1"/>
</dbReference>
<feature type="compositionally biased region" description="Basic and acidic residues" evidence="1">
    <location>
        <begin position="62"/>
        <end position="71"/>
    </location>
</feature>
<gene>
    <name evidence="4" type="primary">bamC</name>
    <name evidence="3" type="ORF">FGG12_03300</name>
    <name evidence="4" type="ORF">M5D45_05310</name>
</gene>
<dbReference type="EMBL" id="CP097330">
    <property type="protein sequence ID" value="URF05246.1"/>
    <property type="molecule type" value="Genomic_DNA"/>
</dbReference>
<protein>
    <submittedName>
        <fullName evidence="4">Outer membrane protein assembly factor BamC</fullName>
    </submittedName>
</protein>
<evidence type="ECO:0000256" key="2">
    <source>
        <dbReference type="SAM" id="SignalP"/>
    </source>
</evidence>
<feature type="compositionally biased region" description="Polar residues" evidence="1">
    <location>
        <begin position="76"/>
        <end position="88"/>
    </location>
</feature>
<reference evidence="4" key="2">
    <citation type="journal article" date="2022" name="Microbiol. Resour. Announc.">
        <title>Genome Sequence of Cupriavidus campinensis Strain G5, a Member of a Bacterial Consortium Capable of Polyethylene Degradation.</title>
        <authorList>
            <person name="Schneider B."/>
            <person name="Pfeiffer F."/>
            <person name="Dyall-Smith M."/>
            <person name="Kunte H.J."/>
        </authorList>
    </citation>
    <scope>NUCLEOTIDE SEQUENCE</scope>
    <source>
        <strain evidence="4">G5</strain>
    </source>
</reference>
<reference evidence="4" key="3">
    <citation type="submission" date="2022-05" db="EMBL/GenBank/DDBJ databases">
        <authorList>
            <person name="Kunte H.-J."/>
        </authorList>
    </citation>
    <scope>NUCLEOTIDE SEQUENCE</scope>
    <source>
        <strain evidence="4">G5</strain>
    </source>
</reference>
<keyword evidence="2" id="KW-0732">Signal</keyword>
<reference evidence="3 5" key="1">
    <citation type="submission" date="2019-05" db="EMBL/GenBank/DDBJ databases">
        <title>Whole genome sequence analysis of Cupriavidus campinensis S14E4C strain.</title>
        <authorList>
            <person name="Abbaszade G."/>
            <person name="Szabo A."/>
            <person name="Toumi M."/>
            <person name="Toth E."/>
        </authorList>
    </citation>
    <scope>NUCLEOTIDE SEQUENCE [LARGE SCALE GENOMIC DNA]</scope>
    <source>
        <strain evidence="3 5">S14E4C</strain>
    </source>
</reference>
<dbReference type="KEGG" id="ccam:M5D45_05310"/>